<evidence type="ECO:0000256" key="2">
    <source>
        <dbReference type="ARBA" id="ARBA00022723"/>
    </source>
</evidence>
<dbReference type="PANTHER" id="PTHR42978">
    <property type="entry name" value="QUORUM-QUENCHING LACTONASE YTNP-RELATED-RELATED"/>
    <property type="match status" value="1"/>
</dbReference>
<accession>A0A7K1STV1</accession>
<comment type="caution">
    <text evidence="6">The sequence shown here is derived from an EMBL/GenBank/DDBJ whole genome shotgun (WGS) entry which is preliminary data.</text>
</comment>
<evidence type="ECO:0000256" key="4">
    <source>
        <dbReference type="ARBA" id="ARBA00022833"/>
    </source>
</evidence>
<dbReference type="Proteomes" id="UP000462014">
    <property type="component" value="Unassembled WGS sequence"/>
</dbReference>
<dbReference type="SUPFAM" id="SSF56281">
    <property type="entry name" value="Metallo-hydrolase/oxidoreductase"/>
    <property type="match status" value="1"/>
</dbReference>
<keyword evidence="2" id="KW-0479">Metal-binding</keyword>
<dbReference type="PANTHER" id="PTHR42978:SF6">
    <property type="entry name" value="QUORUM-QUENCHING LACTONASE YTNP-RELATED"/>
    <property type="match status" value="1"/>
</dbReference>
<dbReference type="RefSeq" id="WP_157564417.1">
    <property type="nucleotide sequence ID" value="NZ_WPIK01000003.1"/>
</dbReference>
<keyword evidence="7" id="KW-1185">Reference proteome</keyword>
<reference evidence="6 7" key="1">
    <citation type="submission" date="2019-12" db="EMBL/GenBank/DDBJ databases">
        <title>Mucilaginibacter sp. HMF7410 genome sequencing and assembly.</title>
        <authorList>
            <person name="Kang H."/>
            <person name="Cha I."/>
            <person name="Kim H."/>
            <person name="Joh K."/>
        </authorList>
    </citation>
    <scope>NUCLEOTIDE SEQUENCE [LARGE SCALE GENOMIC DNA]</scope>
    <source>
        <strain evidence="6 7">HMF7410</strain>
    </source>
</reference>
<dbReference type="EMBL" id="WPIK01000003">
    <property type="protein sequence ID" value="MVN20697.1"/>
    <property type="molecule type" value="Genomic_DNA"/>
</dbReference>
<sequence>MNIYALGEGSFSVDSSKKFVPFNPLTDNPQDRKGSLFIHVQPFLLKTEQDLILMDAGLGFKNPNGELMLHDNIRKAGFEPEEVTLVLMSHLHNDHTGGLVMERNGRMEPAFPDAEHVIQRGEWEYAFSGKSTSYREPIFEVLQRSANINFVEGSGTLKDGVTYELTGGHCQFHQVLKIESGGETYFFGGDVLPEPEQLIRKFAAKYDFDGRKSMELRERFGKEAAAEDWICLFYHAKNLAIGKVTEEDHGFSVKSLENI</sequence>
<protein>
    <submittedName>
        <fullName evidence="6">MBL fold metallo-hydrolase</fullName>
    </submittedName>
</protein>
<dbReference type="AlphaFoldDB" id="A0A7K1STV1"/>
<evidence type="ECO:0000313" key="6">
    <source>
        <dbReference type="EMBL" id="MVN20697.1"/>
    </source>
</evidence>
<evidence type="ECO:0000256" key="1">
    <source>
        <dbReference type="ARBA" id="ARBA00007749"/>
    </source>
</evidence>
<dbReference type="InterPro" id="IPR036866">
    <property type="entry name" value="RibonucZ/Hydroxyglut_hydro"/>
</dbReference>
<proteinExistence type="inferred from homology"/>
<gene>
    <name evidence="6" type="ORF">GO621_04005</name>
</gene>
<dbReference type="InterPro" id="IPR051013">
    <property type="entry name" value="MBL_superfamily_lactonases"/>
</dbReference>
<organism evidence="6 7">
    <name type="scientific">Mucilaginibacter arboris</name>
    <dbReference type="NCBI Taxonomy" id="2682090"/>
    <lineage>
        <taxon>Bacteria</taxon>
        <taxon>Pseudomonadati</taxon>
        <taxon>Bacteroidota</taxon>
        <taxon>Sphingobacteriia</taxon>
        <taxon>Sphingobacteriales</taxon>
        <taxon>Sphingobacteriaceae</taxon>
        <taxon>Mucilaginibacter</taxon>
    </lineage>
</organism>
<dbReference type="Gene3D" id="3.60.15.10">
    <property type="entry name" value="Ribonuclease Z/Hydroxyacylglutathione hydrolase-like"/>
    <property type="match status" value="1"/>
</dbReference>
<comment type="similarity">
    <text evidence="1">Belongs to the metallo-beta-lactamase superfamily.</text>
</comment>
<dbReference type="GO" id="GO:0046872">
    <property type="term" value="F:metal ion binding"/>
    <property type="evidence" value="ECO:0007669"/>
    <property type="project" value="UniProtKB-KW"/>
</dbReference>
<keyword evidence="3 6" id="KW-0378">Hydrolase</keyword>
<keyword evidence="4" id="KW-0862">Zinc</keyword>
<evidence type="ECO:0000256" key="3">
    <source>
        <dbReference type="ARBA" id="ARBA00022801"/>
    </source>
</evidence>
<dbReference type="SMART" id="SM00849">
    <property type="entry name" value="Lactamase_B"/>
    <property type="match status" value="1"/>
</dbReference>
<dbReference type="GO" id="GO:0016787">
    <property type="term" value="F:hydrolase activity"/>
    <property type="evidence" value="ECO:0007669"/>
    <property type="project" value="UniProtKB-KW"/>
</dbReference>
<feature type="domain" description="Metallo-beta-lactamase" evidence="5">
    <location>
        <begin position="39"/>
        <end position="235"/>
    </location>
</feature>
<dbReference type="Pfam" id="PF00753">
    <property type="entry name" value="Lactamase_B"/>
    <property type="match status" value="1"/>
</dbReference>
<name>A0A7K1STV1_9SPHI</name>
<evidence type="ECO:0000313" key="7">
    <source>
        <dbReference type="Proteomes" id="UP000462014"/>
    </source>
</evidence>
<evidence type="ECO:0000259" key="5">
    <source>
        <dbReference type="SMART" id="SM00849"/>
    </source>
</evidence>
<dbReference type="InterPro" id="IPR001279">
    <property type="entry name" value="Metallo-B-lactamas"/>
</dbReference>